<name>A0A7W8E1Q6_9BACT</name>
<protein>
    <submittedName>
        <fullName evidence="3">Uncharacterized protein</fullName>
    </submittedName>
</protein>
<accession>A0A7W8E1Q6</accession>
<reference evidence="3 4" key="1">
    <citation type="submission" date="2020-08" db="EMBL/GenBank/DDBJ databases">
        <title>Genomic Encyclopedia of Type Strains, Phase IV (KMG-V): Genome sequencing to study the core and pangenomes of soil and plant-associated prokaryotes.</title>
        <authorList>
            <person name="Whitman W."/>
        </authorList>
    </citation>
    <scope>NUCLEOTIDE SEQUENCE [LARGE SCALE GENOMIC DNA]</scope>
    <source>
        <strain evidence="3 4">M8UP14</strain>
    </source>
</reference>
<comment type="caution">
    <text evidence="3">The sequence shown here is derived from an EMBL/GenBank/DDBJ whole genome shotgun (WGS) entry which is preliminary data.</text>
</comment>
<feature type="chain" id="PRO_5030613952" evidence="2">
    <location>
        <begin position="25"/>
        <end position="221"/>
    </location>
</feature>
<sequence length="221" mass="23177">MKSAKILKGTVLAFTCAMIPIAIAPLAGARTSKPIVPTYVLQAHTVAVVIDPDAGMSLDNPQANETARKDVETALANWGRFTTVLGPEQADLVIVLRKGNEKAVSETVPAPRQNSRPGVITPTQDGIGIGGQQGQQPGGMGGAGDGPANGTRGSAPQLEVGKTDDSFIVYAGNVDHPLDGNAGWRWVRREGLHSHDVPAVVEFRKAIEEAEKQAAKQGKHP</sequence>
<evidence type="ECO:0000313" key="4">
    <source>
        <dbReference type="Proteomes" id="UP000540989"/>
    </source>
</evidence>
<dbReference type="Proteomes" id="UP000540989">
    <property type="component" value="Unassembled WGS sequence"/>
</dbReference>
<evidence type="ECO:0000313" key="3">
    <source>
        <dbReference type="EMBL" id="MBB5055531.1"/>
    </source>
</evidence>
<organism evidence="3 4">
    <name type="scientific">Granulicella aggregans</name>
    <dbReference type="NCBI Taxonomy" id="474949"/>
    <lineage>
        <taxon>Bacteria</taxon>
        <taxon>Pseudomonadati</taxon>
        <taxon>Acidobacteriota</taxon>
        <taxon>Terriglobia</taxon>
        <taxon>Terriglobales</taxon>
        <taxon>Acidobacteriaceae</taxon>
        <taxon>Granulicella</taxon>
    </lineage>
</organism>
<keyword evidence="2" id="KW-0732">Signal</keyword>
<dbReference type="RefSeq" id="WP_246408550.1">
    <property type="nucleotide sequence ID" value="NZ_JACHIP010000001.1"/>
</dbReference>
<feature type="signal peptide" evidence="2">
    <location>
        <begin position="1"/>
        <end position="24"/>
    </location>
</feature>
<evidence type="ECO:0000256" key="2">
    <source>
        <dbReference type="SAM" id="SignalP"/>
    </source>
</evidence>
<feature type="region of interest" description="Disordered" evidence="1">
    <location>
        <begin position="105"/>
        <end position="158"/>
    </location>
</feature>
<gene>
    <name evidence="3" type="ORF">HDF16_000200</name>
</gene>
<evidence type="ECO:0000256" key="1">
    <source>
        <dbReference type="SAM" id="MobiDB-lite"/>
    </source>
</evidence>
<feature type="compositionally biased region" description="Gly residues" evidence="1">
    <location>
        <begin position="127"/>
        <end position="147"/>
    </location>
</feature>
<dbReference type="EMBL" id="JACHIP010000001">
    <property type="protein sequence ID" value="MBB5055531.1"/>
    <property type="molecule type" value="Genomic_DNA"/>
</dbReference>
<dbReference type="AlphaFoldDB" id="A0A7W8E1Q6"/>
<keyword evidence="4" id="KW-1185">Reference proteome</keyword>
<proteinExistence type="predicted"/>